<reference evidence="15" key="1">
    <citation type="journal article" date="2021" name="Genome Biol. Evol.">
        <title>A High-Quality Reference Genome for a Parasitic Bivalve with Doubly Uniparental Inheritance (Bivalvia: Unionida).</title>
        <authorList>
            <person name="Smith C.H."/>
        </authorList>
    </citation>
    <scope>NUCLEOTIDE SEQUENCE</scope>
    <source>
        <strain evidence="15">CHS0354</strain>
    </source>
</reference>
<dbReference type="GO" id="GO:0070183">
    <property type="term" value="P:mitochondrial tryptophanyl-tRNA aminoacylation"/>
    <property type="evidence" value="ECO:0007669"/>
    <property type="project" value="TreeGrafter"/>
</dbReference>
<dbReference type="InterPro" id="IPR024109">
    <property type="entry name" value="Trp-tRNA-ligase_bac-type"/>
</dbReference>
<evidence type="ECO:0000256" key="13">
    <source>
        <dbReference type="ARBA" id="ARBA00080951"/>
    </source>
</evidence>
<comment type="caution">
    <text evidence="15">The sequence shown here is derived from an EMBL/GenBank/DDBJ whole genome shotgun (WGS) entry which is preliminary data.</text>
</comment>
<evidence type="ECO:0000256" key="4">
    <source>
        <dbReference type="ARBA" id="ARBA00022598"/>
    </source>
</evidence>
<comment type="subcellular location">
    <subcellularLocation>
        <location evidence="1">Mitochondrion matrix</location>
    </subcellularLocation>
</comment>
<dbReference type="PANTHER" id="PTHR43766:SF1">
    <property type="entry name" value="TRYPTOPHAN--TRNA LIGASE, MITOCHONDRIAL"/>
    <property type="match status" value="1"/>
</dbReference>
<evidence type="ECO:0000256" key="9">
    <source>
        <dbReference type="ARBA" id="ARBA00030268"/>
    </source>
</evidence>
<dbReference type="AlphaFoldDB" id="A0AAE0T3Z3"/>
<dbReference type="Gene3D" id="1.10.240.10">
    <property type="entry name" value="Tyrosyl-Transfer RNA Synthetase"/>
    <property type="match status" value="1"/>
</dbReference>
<keyword evidence="6 14" id="KW-0067">ATP-binding</keyword>
<evidence type="ECO:0000256" key="10">
    <source>
        <dbReference type="ARBA" id="ARBA00049929"/>
    </source>
</evidence>
<dbReference type="GO" id="GO:0004830">
    <property type="term" value="F:tryptophan-tRNA ligase activity"/>
    <property type="evidence" value="ECO:0007669"/>
    <property type="project" value="UniProtKB-EC"/>
</dbReference>
<accession>A0AAE0T3Z3</accession>
<keyword evidence="7 14" id="KW-0648">Protein biosynthesis</keyword>
<dbReference type="InterPro" id="IPR014729">
    <property type="entry name" value="Rossmann-like_a/b/a_fold"/>
</dbReference>
<dbReference type="GO" id="GO:0005759">
    <property type="term" value="C:mitochondrial matrix"/>
    <property type="evidence" value="ECO:0007669"/>
    <property type="project" value="UniProtKB-SubCell"/>
</dbReference>
<gene>
    <name evidence="15" type="ORF">CHS0354_025984</name>
</gene>
<dbReference type="FunFam" id="1.10.240.10:FF:000002">
    <property type="entry name" value="Tryptophan--tRNA ligase"/>
    <property type="match status" value="1"/>
</dbReference>
<comment type="function">
    <text evidence="11">Catalyzes the attachment of tryptophan to tRNA(Trp) in a two-step reaction: tryptophan is first activated by ATP to form Trp-AMP and then transferred to the acceptor end of tRNA(Trp).</text>
</comment>
<dbReference type="PROSITE" id="PS00178">
    <property type="entry name" value="AA_TRNA_LIGASE_I"/>
    <property type="match status" value="1"/>
</dbReference>
<dbReference type="InterPro" id="IPR002306">
    <property type="entry name" value="Trp-tRNA-ligase"/>
</dbReference>
<evidence type="ECO:0000256" key="6">
    <source>
        <dbReference type="ARBA" id="ARBA00022840"/>
    </source>
</evidence>
<evidence type="ECO:0000313" key="16">
    <source>
        <dbReference type="Proteomes" id="UP001195483"/>
    </source>
</evidence>
<evidence type="ECO:0000256" key="11">
    <source>
        <dbReference type="ARBA" id="ARBA00059972"/>
    </source>
</evidence>
<dbReference type="HAMAP" id="MF_00140_B">
    <property type="entry name" value="Trp_tRNA_synth_B"/>
    <property type="match status" value="1"/>
</dbReference>
<dbReference type="InterPro" id="IPR002305">
    <property type="entry name" value="aa-tRNA-synth_Ic"/>
</dbReference>
<comment type="similarity">
    <text evidence="2 14">Belongs to the class-I aminoacyl-tRNA synthetase family.</text>
</comment>
<dbReference type="CDD" id="cd00806">
    <property type="entry name" value="TrpRS_core"/>
    <property type="match status" value="1"/>
</dbReference>
<organism evidence="15 16">
    <name type="scientific">Potamilus streckersoni</name>
    <dbReference type="NCBI Taxonomy" id="2493646"/>
    <lineage>
        <taxon>Eukaryota</taxon>
        <taxon>Metazoa</taxon>
        <taxon>Spiralia</taxon>
        <taxon>Lophotrochozoa</taxon>
        <taxon>Mollusca</taxon>
        <taxon>Bivalvia</taxon>
        <taxon>Autobranchia</taxon>
        <taxon>Heteroconchia</taxon>
        <taxon>Palaeoheterodonta</taxon>
        <taxon>Unionida</taxon>
        <taxon>Unionoidea</taxon>
        <taxon>Unionidae</taxon>
        <taxon>Ambleminae</taxon>
        <taxon>Lampsilini</taxon>
        <taxon>Potamilus</taxon>
    </lineage>
</organism>
<keyword evidence="4 14" id="KW-0436">Ligase</keyword>
<reference evidence="15" key="2">
    <citation type="journal article" date="2021" name="Genome Biol. Evol.">
        <title>Developing a high-quality reference genome for a parasitic bivalve with doubly uniparental inheritance (Bivalvia: Unionida).</title>
        <authorList>
            <person name="Smith C.H."/>
        </authorList>
    </citation>
    <scope>NUCLEOTIDE SEQUENCE</scope>
    <source>
        <strain evidence="15">CHS0354</strain>
        <tissue evidence="15">Mantle</tissue>
    </source>
</reference>
<evidence type="ECO:0000313" key="15">
    <source>
        <dbReference type="EMBL" id="KAK3603372.1"/>
    </source>
</evidence>
<evidence type="ECO:0000256" key="3">
    <source>
        <dbReference type="ARBA" id="ARBA00013161"/>
    </source>
</evidence>
<evidence type="ECO:0000256" key="5">
    <source>
        <dbReference type="ARBA" id="ARBA00022741"/>
    </source>
</evidence>
<dbReference type="Pfam" id="PF00579">
    <property type="entry name" value="tRNA-synt_1b"/>
    <property type="match status" value="1"/>
</dbReference>
<evidence type="ECO:0000256" key="14">
    <source>
        <dbReference type="RuleBase" id="RU363036"/>
    </source>
</evidence>
<dbReference type="PANTHER" id="PTHR43766">
    <property type="entry name" value="TRYPTOPHAN--TRNA LIGASE, MITOCHONDRIAL"/>
    <property type="match status" value="1"/>
</dbReference>
<keyword evidence="5 14" id="KW-0547">Nucleotide-binding</keyword>
<dbReference type="FunFam" id="3.40.50.620:FF:000082">
    <property type="entry name" value="MSW1p Mitochondrial tryptophanyl-tRNA synthetase"/>
    <property type="match status" value="1"/>
</dbReference>
<dbReference type="PRINTS" id="PR01039">
    <property type="entry name" value="TRNASYNTHTRP"/>
</dbReference>
<sequence>MFKPRNIKHVLNIHKNKRFKFFLSRALSGDNFQESLDKWSRKKDQFARGSKCILSGIQPTGIPHLGNYIGAIKKWVDLQDAGTHETILLSIVDLHAITVPQEREIIRENIVGMAACLLACGVNPSKTILFQQSTISQHTELAWILSCLCTMPRLECLPQWKEKSQKYQEPGVGLFIYPILQAADILLYKATEVPVGEDQVHHLELARHLAKAFNRKYGVIFPRPVEIIGEVNRIKSLRDPNSKMSKSEANPMGRIELTDSSDEIYEKIKKSVTDFTPHISYDSDQRPGVSNLIQIHAALTGQSCEQIVQESAGLDKVAYKSRLAEIVNETLAPIKTETARLLQDKHYISTVMEQGRDKANMIASKTYSQVKQLVGFS</sequence>
<evidence type="ECO:0000256" key="2">
    <source>
        <dbReference type="ARBA" id="ARBA00005594"/>
    </source>
</evidence>
<dbReference type="Gene3D" id="3.40.50.620">
    <property type="entry name" value="HUPs"/>
    <property type="match status" value="1"/>
</dbReference>
<reference evidence="15" key="3">
    <citation type="submission" date="2023-05" db="EMBL/GenBank/DDBJ databases">
        <authorList>
            <person name="Smith C.H."/>
        </authorList>
    </citation>
    <scope>NUCLEOTIDE SEQUENCE</scope>
    <source>
        <strain evidence="15">CHS0354</strain>
        <tissue evidence="15">Mantle</tissue>
    </source>
</reference>
<dbReference type="InterPro" id="IPR001412">
    <property type="entry name" value="aa-tRNA-synth_I_CS"/>
</dbReference>
<protein>
    <recommendedName>
        <fullName evidence="12">Tryptophan--tRNA ligase, mitochondrial</fullName>
        <ecNumber evidence="3">6.1.1.2</ecNumber>
    </recommendedName>
    <alternativeName>
        <fullName evidence="13">(Mt)TrpRS</fullName>
    </alternativeName>
    <alternativeName>
        <fullName evidence="9">Tryptophanyl-tRNA synthetase</fullName>
    </alternativeName>
</protein>
<dbReference type="EMBL" id="JAEAOA010001549">
    <property type="protein sequence ID" value="KAK3603372.1"/>
    <property type="molecule type" value="Genomic_DNA"/>
</dbReference>
<dbReference type="EC" id="6.1.1.2" evidence="3"/>
<dbReference type="Proteomes" id="UP001195483">
    <property type="component" value="Unassembled WGS sequence"/>
</dbReference>
<evidence type="ECO:0000256" key="8">
    <source>
        <dbReference type="ARBA" id="ARBA00023146"/>
    </source>
</evidence>
<evidence type="ECO:0000256" key="12">
    <source>
        <dbReference type="ARBA" id="ARBA00069760"/>
    </source>
</evidence>
<name>A0AAE0T3Z3_9BIVA</name>
<dbReference type="GO" id="GO:0005524">
    <property type="term" value="F:ATP binding"/>
    <property type="evidence" value="ECO:0007669"/>
    <property type="project" value="UniProtKB-KW"/>
</dbReference>
<dbReference type="NCBIfam" id="TIGR00233">
    <property type="entry name" value="trpS"/>
    <property type="match status" value="1"/>
</dbReference>
<keyword evidence="8 14" id="KW-0030">Aminoacyl-tRNA synthetase</keyword>
<evidence type="ECO:0000256" key="1">
    <source>
        <dbReference type="ARBA" id="ARBA00004305"/>
    </source>
</evidence>
<keyword evidence="16" id="KW-1185">Reference proteome</keyword>
<proteinExistence type="inferred from homology"/>
<dbReference type="SUPFAM" id="SSF52374">
    <property type="entry name" value="Nucleotidylyl transferase"/>
    <property type="match status" value="1"/>
</dbReference>
<dbReference type="InterPro" id="IPR050203">
    <property type="entry name" value="Trp-tRNA_synthetase"/>
</dbReference>
<comment type="catalytic activity">
    <reaction evidence="10">
        <text>tRNA(Trp) + L-tryptophan + ATP = L-tryptophyl-tRNA(Trp) + AMP + diphosphate + H(+)</text>
        <dbReference type="Rhea" id="RHEA:24080"/>
        <dbReference type="Rhea" id="RHEA-COMP:9671"/>
        <dbReference type="Rhea" id="RHEA-COMP:9705"/>
        <dbReference type="ChEBI" id="CHEBI:15378"/>
        <dbReference type="ChEBI" id="CHEBI:30616"/>
        <dbReference type="ChEBI" id="CHEBI:33019"/>
        <dbReference type="ChEBI" id="CHEBI:57912"/>
        <dbReference type="ChEBI" id="CHEBI:78442"/>
        <dbReference type="ChEBI" id="CHEBI:78535"/>
        <dbReference type="ChEBI" id="CHEBI:456215"/>
        <dbReference type="EC" id="6.1.1.2"/>
    </reaction>
</comment>
<evidence type="ECO:0000256" key="7">
    <source>
        <dbReference type="ARBA" id="ARBA00022917"/>
    </source>
</evidence>